<feature type="compositionally biased region" description="Low complexity" evidence="7">
    <location>
        <begin position="203"/>
        <end position="220"/>
    </location>
</feature>
<dbReference type="PROSITE" id="PS50888">
    <property type="entry name" value="BHLH"/>
    <property type="match status" value="1"/>
</dbReference>
<feature type="compositionally biased region" description="Polar residues" evidence="7">
    <location>
        <begin position="540"/>
        <end position="559"/>
    </location>
</feature>
<dbReference type="EMBL" id="JACYCC010000035">
    <property type="protein sequence ID" value="KAF8682339.1"/>
    <property type="molecule type" value="Genomic_DNA"/>
</dbReference>
<dbReference type="InterPro" id="IPR011598">
    <property type="entry name" value="bHLH_dom"/>
</dbReference>
<dbReference type="PANTHER" id="PTHR10328">
    <property type="entry name" value="PROTEIN MAX MYC-ASSOCIATED FACTOR X"/>
    <property type="match status" value="1"/>
</dbReference>
<feature type="region of interest" description="Disordered" evidence="7">
    <location>
        <begin position="571"/>
        <end position="610"/>
    </location>
</feature>
<dbReference type="Proteomes" id="UP000650582">
    <property type="component" value="Unassembled WGS sequence"/>
</dbReference>
<keyword evidence="1" id="KW-0805">Transcription regulation</keyword>
<evidence type="ECO:0000313" key="9">
    <source>
        <dbReference type="EMBL" id="KAF8682339.1"/>
    </source>
</evidence>
<feature type="region of interest" description="Disordered" evidence="7">
    <location>
        <begin position="1"/>
        <end position="52"/>
    </location>
</feature>
<dbReference type="AlphaFoldDB" id="A0A8H7HEY9"/>
<feature type="compositionally biased region" description="Basic and acidic residues" evidence="7">
    <location>
        <begin position="32"/>
        <end position="52"/>
    </location>
</feature>
<keyword evidence="6" id="KW-0175">Coiled coil</keyword>
<feature type="domain" description="BHLH" evidence="8">
    <location>
        <begin position="260"/>
        <end position="312"/>
    </location>
</feature>
<dbReference type="SUPFAM" id="SSF47459">
    <property type="entry name" value="HLH, helix-loop-helix DNA-binding domain"/>
    <property type="match status" value="1"/>
</dbReference>
<feature type="compositionally biased region" description="Pro residues" evidence="7">
    <location>
        <begin position="417"/>
        <end position="433"/>
    </location>
</feature>
<evidence type="ECO:0000256" key="1">
    <source>
        <dbReference type="ARBA" id="ARBA00023015"/>
    </source>
</evidence>
<keyword evidence="2" id="KW-0238">DNA-binding</keyword>
<evidence type="ECO:0000256" key="7">
    <source>
        <dbReference type="SAM" id="MobiDB-lite"/>
    </source>
</evidence>
<proteinExistence type="predicted"/>
<dbReference type="PANTHER" id="PTHR10328:SF3">
    <property type="entry name" value="PROTEIN MAX"/>
    <property type="match status" value="1"/>
</dbReference>
<name>A0A8H7HEY9_9AGAM</name>
<dbReference type="SMART" id="SM00353">
    <property type="entry name" value="HLH"/>
    <property type="match status" value="1"/>
</dbReference>
<gene>
    <name evidence="9" type="ORF">RHS04_02061</name>
</gene>
<comment type="caution">
    <text evidence="9">The sequence shown here is derived from an EMBL/GenBank/DDBJ whole genome shotgun (WGS) entry which is preliminary data.</text>
</comment>
<feature type="region of interest" description="Disordered" evidence="7">
    <location>
        <begin position="529"/>
        <end position="559"/>
    </location>
</feature>
<evidence type="ECO:0000259" key="8">
    <source>
        <dbReference type="PROSITE" id="PS50888"/>
    </source>
</evidence>
<evidence type="ECO:0000256" key="2">
    <source>
        <dbReference type="ARBA" id="ARBA00023125"/>
    </source>
</evidence>
<evidence type="ECO:0000256" key="4">
    <source>
        <dbReference type="ARBA" id="ARBA00023163"/>
    </source>
</evidence>
<keyword evidence="5" id="KW-0539">Nucleus</keyword>
<keyword evidence="3" id="KW-0010">Activator</keyword>
<evidence type="ECO:0000256" key="5">
    <source>
        <dbReference type="ARBA" id="ARBA00023242"/>
    </source>
</evidence>
<keyword evidence="4" id="KW-0804">Transcription</keyword>
<reference evidence="9" key="1">
    <citation type="submission" date="2020-09" db="EMBL/GenBank/DDBJ databases">
        <title>Comparative genome analyses of four rice-infecting Rhizoctonia solani isolates reveal extensive enrichment of homogalacturonan modification genes.</title>
        <authorList>
            <person name="Lee D.-Y."/>
            <person name="Jeon J."/>
            <person name="Kim K.-T."/>
            <person name="Cheong K."/>
            <person name="Song H."/>
            <person name="Choi G."/>
            <person name="Ko J."/>
            <person name="Opiyo S.O."/>
            <person name="Zuo S."/>
            <person name="Madhav S."/>
            <person name="Lee Y.-H."/>
            <person name="Wang G.-L."/>
        </authorList>
    </citation>
    <scope>NUCLEOTIDE SEQUENCE</scope>
    <source>
        <strain evidence="9">AG1-IA YN-7</strain>
    </source>
</reference>
<feature type="compositionally biased region" description="Basic and acidic residues" evidence="7">
    <location>
        <begin position="257"/>
        <end position="270"/>
    </location>
</feature>
<evidence type="ECO:0000313" key="10">
    <source>
        <dbReference type="Proteomes" id="UP000650582"/>
    </source>
</evidence>
<dbReference type="Pfam" id="PF00010">
    <property type="entry name" value="HLH"/>
    <property type="match status" value="1"/>
</dbReference>
<accession>A0A8H7HEY9</accession>
<evidence type="ECO:0000256" key="6">
    <source>
        <dbReference type="SAM" id="Coils"/>
    </source>
</evidence>
<dbReference type="GO" id="GO:0046983">
    <property type="term" value="F:protein dimerization activity"/>
    <property type="evidence" value="ECO:0007669"/>
    <property type="project" value="InterPro"/>
</dbReference>
<dbReference type="GO" id="GO:0090575">
    <property type="term" value="C:RNA polymerase II transcription regulator complex"/>
    <property type="evidence" value="ECO:0007669"/>
    <property type="project" value="TreeGrafter"/>
</dbReference>
<dbReference type="InterPro" id="IPR036638">
    <property type="entry name" value="HLH_DNA-bd_sf"/>
</dbReference>
<dbReference type="GO" id="GO:0003677">
    <property type="term" value="F:DNA binding"/>
    <property type="evidence" value="ECO:0007669"/>
    <property type="project" value="UniProtKB-KW"/>
</dbReference>
<dbReference type="Gene3D" id="4.10.280.10">
    <property type="entry name" value="Helix-loop-helix DNA-binding domain"/>
    <property type="match status" value="1"/>
</dbReference>
<dbReference type="GO" id="GO:0003700">
    <property type="term" value="F:DNA-binding transcription factor activity"/>
    <property type="evidence" value="ECO:0007669"/>
    <property type="project" value="TreeGrafter"/>
</dbReference>
<feature type="coiled-coil region" evidence="6">
    <location>
        <begin position="316"/>
        <end position="343"/>
    </location>
</feature>
<organism evidence="9 10">
    <name type="scientific">Rhizoctonia solani</name>
    <dbReference type="NCBI Taxonomy" id="456999"/>
    <lineage>
        <taxon>Eukaryota</taxon>
        <taxon>Fungi</taxon>
        <taxon>Dikarya</taxon>
        <taxon>Basidiomycota</taxon>
        <taxon>Agaricomycotina</taxon>
        <taxon>Agaricomycetes</taxon>
        <taxon>Cantharellales</taxon>
        <taxon>Ceratobasidiaceae</taxon>
        <taxon>Rhizoctonia</taxon>
    </lineage>
</organism>
<sequence length="622" mass="66317">MLAREVAPTNREVTGTSMPGIDKTINSEGDSEDRPVDGGDKIRRVRDKDRKQVQIQAQAKQSHTGRRDAVIYGPRVPHPRPTSITLPLPPASRTPLVISRPLTASSALPATDSLDHTCIYCIYLYILSSHTSRQSPGLSITCSPYFLLSSAARSRVSHQLRHSRSPVRKMTFNAMPHSPQSTGSVSPSAPPVTLPLSIPETKPSVGSPASSESSSLPTPLSASFAGSLTPSAFGSFPGPQSAAAAGAVRRKPSRRANTAERRATHNAVERARRETLNSRFLDLAALLPNLVSVRRPSKSAIVNSSIALIHTQRRARATAGRELRNLKAEADSLRRQLNEWRERACLPPVEEPMRNAEFLALIALEEEDAEEGEEERAAYAMMEMERGMGGGYMRDGDDGDDDGFGPDDVLGLESTSPPQPPAAPTMPLAPPVGLPMHGHLPHHLRMPLAPMHGYPGFDPSGFDPTDAEKLAAWNSQIYTALQWQAAQAQAHAHAQAALFSPGSAHHGSAPSFPALAFQQQRGLLSAGFAHHAPQGDDDSSSVAGTDPSSPHRPSSNAGTQTSFDELAAAAAFQQAQAHQTRAGRSASLSSFTAPSMRKHPSQGHVPQVGGVGGPFAPMGLLI</sequence>
<evidence type="ECO:0000256" key="3">
    <source>
        <dbReference type="ARBA" id="ARBA00023159"/>
    </source>
</evidence>
<feature type="compositionally biased region" description="Basic residues" evidence="7">
    <location>
        <begin position="157"/>
        <end position="167"/>
    </location>
</feature>
<dbReference type="GO" id="GO:0045944">
    <property type="term" value="P:positive regulation of transcription by RNA polymerase II"/>
    <property type="evidence" value="ECO:0007669"/>
    <property type="project" value="TreeGrafter"/>
</dbReference>
<feature type="region of interest" description="Disordered" evidence="7">
    <location>
        <begin position="389"/>
        <end position="434"/>
    </location>
</feature>
<feature type="region of interest" description="Disordered" evidence="7">
    <location>
        <begin position="157"/>
        <end position="220"/>
    </location>
</feature>
<feature type="region of interest" description="Disordered" evidence="7">
    <location>
        <begin position="239"/>
        <end position="270"/>
    </location>
</feature>
<feature type="compositionally biased region" description="Polar residues" evidence="7">
    <location>
        <begin position="178"/>
        <end position="187"/>
    </location>
</feature>
<protein>
    <submittedName>
        <fullName evidence="9">Helix loop helix domain</fullName>
    </submittedName>
</protein>